<evidence type="ECO:0000259" key="1">
    <source>
        <dbReference type="SMART" id="SM00460"/>
    </source>
</evidence>
<sequence>MITYDVRYLSENSYSAEVKEAIFDFLVLPADTTYQRLKEYRTENSLKENIFEYRNLFGFKILRIRTSKIFRHFSFLMESKVDVIQQNPFDFKPLPLHKELEILNSDRFKIENFLFLRKTKYTYVSEKNKEKFLWYKRDRSIFEFLVELNSYVHNLIDYCTISTDVHTVADQVFEIEKGVCQDYAHIFISIARENGIPARYVSGYLNQGKGYIGDAFMHAWVEALIPGVGWKGFDPTNNLLVEHNYIKVAHGEDYNDCAPIKGVIKTSGISSTHYSVKVMQEQ</sequence>
<dbReference type="OrthoDB" id="9804872at2"/>
<name>A0A285NS21_9AQUI</name>
<dbReference type="EMBL" id="OBEI01000016">
    <property type="protein sequence ID" value="SNZ11733.1"/>
    <property type="molecule type" value="Genomic_DNA"/>
</dbReference>
<evidence type="ECO:0000313" key="3">
    <source>
        <dbReference type="Proteomes" id="UP000219036"/>
    </source>
</evidence>
<dbReference type="AlphaFoldDB" id="A0A285NS21"/>
<dbReference type="SUPFAM" id="SSF54001">
    <property type="entry name" value="Cysteine proteinases"/>
    <property type="match status" value="1"/>
</dbReference>
<protein>
    <submittedName>
        <fullName evidence="2">Transglutaminase-like enzyme, putative cysteine protease</fullName>
    </submittedName>
</protein>
<organism evidence="2 3">
    <name type="scientific">Persephonella hydrogeniphila</name>
    <dbReference type="NCBI Taxonomy" id="198703"/>
    <lineage>
        <taxon>Bacteria</taxon>
        <taxon>Pseudomonadati</taxon>
        <taxon>Aquificota</taxon>
        <taxon>Aquificia</taxon>
        <taxon>Aquificales</taxon>
        <taxon>Hydrogenothermaceae</taxon>
        <taxon>Persephonella</taxon>
    </lineage>
</organism>
<dbReference type="PANTHER" id="PTHR33490">
    <property type="entry name" value="BLR5614 PROTEIN-RELATED"/>
    <property type="match status" value="1"/>
</dbReference>
<dbReference type="Proteomes" id="UP000219036">
    <property type="component" value="Unassembled WGS sequence"/>
</dbReference>
<feature type="domain" description="Transglutaminase-like" evidence="1">
    <location>
        <begin position="172"/>
        <end position="237"/>
    </location>
</feature>
<keyword evidence="2" id="KW-0378">Hydrolase</keyword>
<proteinExistence type="predicted"/>
<keyword evidence="2" id="KW-0645">Protease</keyword>
<dbReference type="GO" id="GO:0006508">
    <property type="term" value="P:proteolysis"/>
    <property type="evidence" value="ECO:0007669"/>
    <property type="project" value="UniProtKB-KW"/>
</dbReference>
<dbReference type="RefSeq" id="WP_097001246.1">
    <property type="nucleotide sequence ID" value="NZ_OBEI01000016.1"/>
</dbReference>
<keyword evidence="3" id="KW-1185">Reference proteome</keyword>
<dbReference type="GO" id="GO:0008233">
    <property type="term" value="F:peptidase activity"/>
    <property type="evidence" value="ECO:0007669"/>
    <property type="project" value="UniProtKB-KW"/>
</dbReference>
<reference evidence="3" key="1">
    <citation type="submission" date="2017-09" db="EMBL/GenBank/DDBJ databases">
        <authorList>
            <person name="Varghese N."/>
            <person name="Submissions S."/>
        </authorList>
    </citation>
    <scope>NUCLEOTIDE SEQUENCE [LARGE SCALE GENOMIC DNA]</scope>
    <source>
        <strain evidence="3">DSM 15103</strain>
    </source>
</reference>
<dbReference type="PANTHER" id="PTHR33490:SF6">
    <property type="entry name" value="SLL1049 PROTEIN"/>
    <property type="match status" value="1"/>
</dbReference>
<dbReference type="InterPro" id="IPR002931">
    <property type="entry name" value="Transglutaminase-like"/>
</dbReference>
<gene>
    <name evidence="2" type="ORF">SAMN06265182_2110</name>
</gene>
<dbReference type="SMART" id="SM00460">
    <property type="entry name" value="TGc"/>
    <property type="match status" value="1"/>
</dbReference>
<dbReference type="Gene3D" id="3.10.620.30">
    <property type="match status" value="1"/>
</dbReference>
<dbReference type="InterPro" id="IPR038765">
    <property type="entry name" value="Papain-like_cys_pep_sf"/>
</dbReference>
<evidence type="ECO:0000313" key="2">
    <source>
        <dbReference type="EMBL" id="SNZ11733.1"/>
    </source>
</evidence>
<dbReference type="Pfam" id="PF01841">
    <property type="entry name" value="Transglut_core"/>
    <property type="match status" value="1"/>
</dbReference>
<accession>A0A285NS21</accession>